<dbReference type="CDD" id="cd13120">
    <property type="entry name" value="BF2867_like_N"/>
    <property type="match status" value="1"/>
</dbReference>
<keyword evidence="1" id="KW-0812">Transmembrane</keyword>
<protein>
    <submittedName>
        <fullName evidence="3">Major paralogous domain-containing protein</fullName>
    </submittedName>
</protein>
<feature type="transmembrane region" description="Helical" evidence="1">
    <location>
        <begin position="9"/>
        <end position="28"/>
    </location>
</feature>
<keyword evidence="1" id="KW-0472">Membrane</keyword>
<dbReference type="InterPro" id="IPR025049">
    <property type="entry name" value="Mfa-like_1"/>
</dbReference>
<evidence type="ECO:0000259" key="2">
    <source>
        <dbReference type="Pfam" id="PF09603"/>
    </source>
</evidence>
<dbReference type="OrthoDB" id="9805760at2"/>
<accession>A0A1M4Z704</accession>
<dbReference type="AlphaFoldDB" id="A0A1M4Z704"/>
<dbReference type="Gene3D" id="2.60.40.2620">
    <property type="entry name" value="Fimbrillin-like"/>
    <property type="match status" value="1"/>
</dbReference>
<keyword evidence="1" id="KW-1133">Transmembrane helix</keyword>
<dbReference type="PROSITE" id="PS51257">
    <property type="entry name" value="PROKAR_LIPOPROTEIN"/>
    <property type="match status" value="1"/>
</dbReference>
<dbReference type="Proteomes" id="UP000184436">
    <property type="component" value="Unassembled WGS sequence"/>
</dbReference>
<dbReference type="NCBIfam" id="TIGR02145">
    <property type="entry name" value="Fib_succ_major"/>
    <property type="match status" value="1"/>
</dbReference>
<organism evidence="3 4">
    <name type="scientific">Bacteroides faecichinchillae</name>
    <dbReference type="NCBI Taxonomy" id="871325"/>
    <lineage>
        <taxon>Bacteria</taxon>
        <taxon>Pseudomonadati</taxon>
        <taxon>Bacteroidota</taxon>
        <taxon>Bacteroidia</taxon>
        <taxon>Bacteroidales</taxon>
        <taxon>Bacteroidaceae</taxon>
        <taxon>Bacteroides</taxon>
    </lineage>
</organism>
<gene>
    <name evidence="3" type="ORF">SAMN05444349_1121</name>
</gene>
<proteinExistence type="predicted"/>
<dbReference type="EMBL" id="FQVD01000012">
    <property type="protein sequence ID" value="SHF13804.1"/>
    <property type="molecule type" value="Genomic_DNA"/>
</dbReference>
<dbReference type="InterPro" id="IPR042278">
    <property type="entry name" value="Mfa-like_1_N"/>
</dbReference>
<feature type="domain" description="Fibrobacter succinogenes major paralogous" evidence="2">
    <location>
        <begin position="460"/>
        <end position="626"/>
    </location>
</feature>
<dbReference type="Pfam" id="PF13149">
    <property type="entry name" value="Mfa_like_1"/>
    <property type="match status" value="1"/>
</dbReference>
<evidence type="ECO:0000256" key="1">
    <source>
        <dbReference type="SAM" id="Phobius"/>
    </source>
</evidence>
<dbReference type="Pfam" id="PF09603">
    <property type="entry name" value="Fib_succ_major"/>
    <property type="match status" value="1"/>
</dbReference>
<evidence type="ECO:0000313" key="3">
    <source>
        <dbReference type="EMBL" id="SHF13804.1"/>
    </source>
</evidence>
<keyword evidence="4" id="KW-1185">Reference proteome</keyword>
<sequence>MRTLCSRKWGIGIILIFPFFIIACVNHFSEDEDNKTDIDNIPLRFTADIHKIVKTRISDNTFEKDDSVGLFALAGSTTLTEERYADNLLFKRSENDIFETEETVYYPDDGVAVNLISYYPYNEEGIDMGKTTMQVSVATEQELPENYSYSDFLVATSSDLKATSEPVALFYNHKFFRLNIVLVPGKGITIEELRDANPQLTIEGFFTKAVYDFQNDSYAEYADEKSIIPMGEWTIKENRLIGKEVILIPQKTKDDYQYITLKADGKEYRCLLSSALEMESGKQRELEITFVPVQDILIGSVNGEIGNWEETGMDQSEAGIVYGCVDISKLTFEESSVYKVMKGGQQVAEICKEYISTSDFASPAIVAYPMKSDYTVDLTKGIVLQLLGHTGNVHGGAMVWNLENHSLSYKPGTLELRNYLFVLSGGQNYMSVTPAENLLSVSPDLFCDVRGETIHKYPIVKIGTQYWMRSNLEAILYTDGDAILELMNMVEGATGYLSNNGNYFYTSNAVLTDKLLPANWKIPTWNDWNLLNTYLGEDASLLKSGEWKLIKDETILGEASNLSGFNALPVGLWWTKGKIADYEGRYLGYWTLDNTGLSVDEAFLLKSNSDTSSSGSISTEKAYALRALRK</sequence>
<evidence type="ECO:0000313" key="4">
    <source>
        <dbReference type="Proteomes" id="UP000184436"/>
    </source>
</evidence>
<name>A0A1M4Z704_9BACE</name>
<dbReference type="STRING" id="871325.SAMN05444349_1121"/>
<reference evidence="3 4" key="1">
    <citation type="submission" date="2016-11" db="EMBL/GenBank/DDBJ databases">
        <authorList>
            <person name="Jaros S."/>
            <person name="Januszkiewicz K."/>
            <person name="Wedrychowicz H."/>
        </authorList>
    </citation>
    <scope>NUCLEOTIDE SEQUENCE [LARGE SCALE GENOMIC DNA]</scope>
    <source>
        <strain evidence="3 4">DSM 26883</strain>
    </source>
</reference>
<dbReference type="InterPro" id="IPR011871">
    <property type="entry name" value="Fib_succ_major"/>
</dbReference>
<dbReference type="RefSeq" id="WP_025074658.1">
    <property type="nucleotide sequence ID" value="NZ_FQVD01000012.1"/>
</dbReference>